<dbReference type="Proteomes" id="UP000234789">
    <property type="component" value="Unassembled WGS sequence"/>
</dbReference>
<dbReference type="EMBL" id="NFEZ01000003">
    <property type="protein sequence ID" value="PLT47422.1"/>
    <property type="molecule type" value="Genomic_DNA"/>
</dbReference>
<evidence type="ECO:0000256" key="1">
    <source>
        <dbReference type="SAM" id="MobiDB-lite"/>
    </source>
</evidence>
<accession>A0A2N5NAQ3</accession>
<feature type="compositionally biased region" description="Basic residues" evidence="1">
    <location>
        <begin position="58"/>
        <end position="71"/>
    </location>
</feature>
<keyword evidence="4" id="KW-1185">Reference proteome</keyword>
<proteinExistence type="predicted"/>
<name>A0A2N5NAQ3_9BACL</name>
<dbReference type="InterPro" id="IPR015168">
    <property type="entry name" value="SsuA/THI5"/>
</dbReference>
<dbReference type="AlphaFoldDB" id="A0A2N5NAQ3"/>
<feature type="region of interest" description="Disordered" evidence="1">
    <location>
        <begin position="1"/>
        <end position="78"/>
    </location>
</feature>
<dbReference type="SUPFAM" id="SSF53850">
    <property type="entry name" value="Periplasmic binding protein-like II"/>
    <property type="match status" value="1"/>
</dbReference>
<organism evidence="3 4">
    <name type="scientific">Paenibacillus pasadenensis</name>
    <dbReference type="NCBI Taxonomy" id="217090"/>
    <lineage>
        <taxon>Bacteria</taxon>
        <taxon>Bacillati</taxon>
        <taxon>Bacillota</taxon>
        <taxon>Bacilli</taxon>
        <taxon>Bacillales</taxon>
        <taxon>Paenibacillaceae</taxon>
        <taxon>Paenibacillus</taxon>
    </lineage>
</organism>
<dbReference type="PANTHER" id="PTHR30024">
    <property type="entry name" value="ALIPHATIC SULFONATES-BINDING PROTEIN-RELATED"/>
    <property type="match status" value="1"/>
</dbReference>
<protein>
    <submittedName>
        <fullName evidence="3">Alkanesulfonates-binding protein</fullName>
    </submittedName>
</protein>
<dbReference type="PANTHER" id="PTHR30024:SF42">
    <property type="entry name" value="ALIPHATIC SULFONATES-BINDING PROTEIN-RELATED"/>
    <property type="match status" value="1"/>
</dbReference>
<feature type="domain" description="SsuA/THI5-like" evidence="2">
    <location>
        <begin position="159"/>
        <end position="338"/>
    </location>
</feature>
<dbReference type="RefSeq" id="WP_180968396.1">
    <property type="nucleotide sequence ID" value="NZ_NFEZ01000003.1"/>
</dbReference>
<comment type="caution">
    <text evidence="3">The sequence shown here is derived from an EMBL/GenBank/DDBJ whole genome shotgun (WGS) entry which is preliminary data.</text>
</comment>
<dbReference type="Gene3D" id="3.40.190.10">
    <property type="entry name" value="Periplasmic binding protein-like II"/>
    <property type="match status" value="2"/>
</dbReference>
<reference evidence="3 4" key="1">
    <citation type="submission" date="2017-05" db="EMBL/GenBank/DDBJ databases">
        <title>Functional genome analysis of Paenibacillus pasadenensis strain R16: insights on endophytic life style and antifungal activity.</title>
        <authorList>
            <person name="Passera A."/>
            <person name="Marcolungo L."/>
            <person name="Casati P."/>
            <person name="Brasca M."/>
            <person name="Quaglino F."/>
            <person name="Delledonne M."/>
        </authorList>
    </citation>
    <scope>NUCLEOTIDE SEQUENCE [LARGE SCALE GENOMIC DNA]</scope>
    <source>
        <strain evidence="3 4">R16</strain>
    </source>
</reference>
<feature type="compositionally biased region" description="Basic and acidic residues" evidence="1">
    <location>
        <begin position="1"/>
        <end position="12"/>
    </location>
</feature>
<evidence type="ECO:0000313" key="3">
    <source>
        <dbReference type="EMBL" id="PLT47422.1"/>
    </source>
</evidence>
<dbReference type="Pfam" id="PF09084">
    <property type="entry name" value="NMT1"/>
    <property type="match status" value="1"/>
</dbReference>
<evidence type="ECO:0000259" key="2">
    <source>
        <dbReference type="Pfam" id="PF09084"/>
    </source>
</evidence>
<evidence type="ECO:0000313" key="4">
    <source>
        <dbReference type="Proteomes" id="UP000234789"/>
    </source>
</evidence>
<gene>
    <name evidence="3" type="ORF">B8V81_1646</name>
</gene>
<feature type="compositionally biased region" description="Low complexity" evidence="1">
    <location>
        <begin position="31"/>
        <end position="54"/>
    </location>
</feature>
<sequence length="419" mass="44039">MAEEGRPDRQRWSDPLASASLPAGLPSWPDGCGASDRAAAEAAGGASQLAAAEESGGRRRGARLRSGKRPGGRTGPASPWRLAALVAASIALLALAGFGRLPGLAGGSAGGGLGSSSGSGESAWADRSLDPKRLTIGYVKDSPRVLLREDEALRQAAAAAGVKLAWREYVDSAALVRAVQSGEADFGEADDAALASLHEAGDGLRALAAEPSNPQAYAIVAREGSEPGDVAGLRGRTIGYVPRSNSHALLLQALRQAGLSEAEVELRPLSPVELIRSFRKGSLDAWAAQEPELTRLESLDARVLADGQAIAGAVGLRELLLTTAENEASRGELLEAVVWAYGMQDEYLLRDYHDAAERLSEQTDVTHLQWLRLFERKSFGTAPLLPGIQAEEQRLADALAELGLRASPIDMTELLRAPE</sequence>